<dbReference type="RefSeq" id="WP_087456260.1">
    <property type="nucleotide sequence ID" value="NZ_CP021434.1"/>
</dbReference>
<gene>
    <name evidence="6" type="ORF">CBW65_06990</name>
    <name evidence="7" type="ORF">CBW65_07425</name>
    <name evidence="8" type="ORF">CBW65_12060</name>
    <name evidence="9" type="ORF">CBW65_12155</name>
    <name evidence="10" type="ORF">CBW65_22525</name>
    <name evidence="11" type="ORF">CBW65_23650</name>
</gene>
<dbReference type="PANTHER" id="PTHR33678:SF1">
    <property type="entry name" value="BLL1576 PROTEIN"/>
    <property type="match status" value="1"/>
</dbReference>
<dbReference type="EMBL" id="CP021434">
    <property type="protein sequence ID" value="ARU61670.1"/>
    <property type="molecule type" value="Genomic_DNA"/>
</dbReference>
<dbReference type="EMBL" id="CP021434">
    <property type="protein sequence ID" value="ARU63463.1"/>
    <property type="molecule type" value="Genomic_DNA"/>
</dbReference>
<reference evidence="12" key="1">
    <citation type="submission" date="2017-05" db="EMBL/GenBank/DDBJ databases">
        <authorList>
            <person name="Sung H."/>
        </authorList>
    </citation>
    <scope>NUCLEOTIDE SEQUENCE [LARGE SCALE GENOMIC DNA]</scope>
    <source>
        <strain evidence="12">AR23208</strain>
    </source>
</reference>
<dbReference type="InterPro" id="IPR024474">
    <property type="entry name" value="Znf_dom_IS66"/>
</dbReference>
<dbReference type="Proteomes" id="UP000195437">
    <property type="component" value="Chromosome"/>
</dbReference>
<keyword evidence="12" id="KW-1185">Reference proteome</keyword>
<dbReference type="KEGG" id="tum:CBW65_12060"/>
<dbReference type="PANTHER" id="PTHR33678">
    <property type="entry name" value="BLL1576 PROTEIN"/>
    <property type="match status" value="1"/>
</dbReference>
<dbReference type="InterPro" id="IPR052344">
    <property type="entry name" value="Transposase-related"/>
</dbReference>
<proteinExistence type="predicted"/>
<dbReference type="EMBL" id="CP021434">
    <property type="protein sequence ID" value="ARU63680.1"/>
    <property type="molecule type" value="Genomic_DNA"/>
</dbReference>
<dbReference type="KEGG" id="tum:CBW65_23650"/>
<name>A0A1Y0IVQ2_9BACL</name>
<dbReference type="KEGG" id="tum:CBW65_06990"/>
<dbReference type="KEGG" id="tum:CBW65_22525"/>
<feature type="coiled-coil region" evidence="1">
    <location>
        <begin position="11"/>
        <end position="45"/>
    </location>
</feature>
<dbReference type="EMBL" id="CP021434">
    <property type="protein sequence ID" value="ARU60931.1"/>
    <property type="molecule type" value="Genomic_DNA"/>
</dbReference>
<dbReference type="InterPro" id="IPR004291">
    <property type="entry name" value="Transposase_IS66_central"/>
</dbReference>
<evidence type="ECO:0000259" key="5">
    <source>
        <dbReference type="Pfam" id="PF13817"/>
    </source>
</evidence>
<dbReference type="KEGG" id="tum:CBW65_07425"/>
<evidence type="ECO:0000313" key="7">
    <source>
        <dbReference type="EMBL" id="ARU60931.1"/>
    </source>
</evidence>
<evidence type="ECO:0000313" key="11">
    <source>
        <dbReference type="EMBL" id="ARU63680.1"/>
    </source>
</evidence>
<dbReference type="InterPro" id="IPR039552">
    <property type="entry name" value="IS66_C"/>
</dbReference>
<feature type="domain" description="Transposase TnpC homeodomain" evidence="4">
    <location>
        <begin position="34"/>
        <end position="104"/>
    </location>
</feature>
<evidence type="ECO:0000313" key="12">
    <source>
        <dbReference type="Proteomes" id="UP000195437"/>
    </source>
</evidence>
<reference evidence="10" key="2">
    <citation type="submission" date="2017-05" db="EMBL/GenBank/DDBJ databases">
        <authorList>
            <person name="Song R."/>
            <person name="Chenine A.L."/>
            <person name="Ruprecht R.M."/>
        </authorList>
    </citation>
    <scope>NUCLEOTIDE SEQUENCE [LARGE SCALE GENOMIC DNA]</scope>
    <source>
        <strain evidence="10">AR23208</strain>
    </source>
</reference>
<dbReference type="Pfam" id="PF03050">
    <property type="entry name" value="DDE_Tnp_IS66"/>
    <property type="match status" value="1"/>
</dbReference>
<evidence type="ECO:0000313" key="10">
    <source>
        <dbReference type="EMBL" id="ARU63463.1"/>
    </source>
</evidence>
<dbReference type="InterPro" id="IPR024463">
    <property type="entry name" value="Transposase_TnpC_homeodom"/>
</dbReference>
<dbReference type="AlphaFoldDB" id="A0A1Y0IVQ2"/>
<evidence type="ECO:0000313" key="9">
    <source>
        <dbReference type="EMBL" id="ARU61689.1"/>
    </source>
</evidence>
<evidence type="ECO:0000256" key="1">
    <source>
        <dbReference type="SAM" id="Coils"/>
    </source>
</evidence>
<protein>
    <submittedName>
        <fullName evidence="10">IS66 family transposase</fullName>
    </submittedName>
</protein>
<dbReference type="NCBIfam" id="NF033517">
    <property type="entry name" value="transpos_IS66"/>
    <property type="match status" value="1"/>
</dbReference>
<feature type="domain" description="Transposase IS66 zinc-finger binding" evidence="3">
    <location>
        <begin position="112"/>
        <end position="156"/>
    </location>
</feature>
<feature type="domain" description="Transposase IS66 central" evidence="2">
    <location>
        <begin position="177"/>
        <end position="462"/>
    </location>
</feature>
<sequence length="532" mass="60864">MKPTIAIPTTIEELQKQNIQLGIQNAELKAKLNWLEQQFRLSQQKRFGASSERTNADQLELFNEAESESSTAVPEPTAETIQYVRKKKRGQREELLENLPVETVEYRLSEDEQVCSCCGGPTHEMSTEVRQELKIIPAQVKVLKHVRYVYACRRCEREEISTPVLTAPMPQPVYPGSLASPSALAFIMNQKYGEGLPLYRQEQQLMLLGVNLSRQTMANWMIYAADRWLSLLENRMREHMLKQDILHADETTLQVLREPGRAAKSTSYLWLYRTGRNSHPIIVYDYQPTRAGEHPRQFLSEFHGYLHVDGYAGYKKIPNVTLVGCWAHARRKFDEALKALPASSRTAAVTAKEGLEFCNRLFAIEREMKDASPEERYTARLERSRPILEEFSVWLQTQKSRALPKSALGQAIKYCQNQWVALGAFLLDGRLEIDNNRSERAIKPFVIGRKNWLFANTPRGAKASAVIYSLVETAKANGVNPLVYLTYLFETLPNLANPHDHHELDRLLPWSDTLPLICRVFNKKHESPSVLA</sequence>
<evidence type="ECO:0000313" key="6">
    <source>
        <dbReference type="EMBL" id="ARU60871.1"/>
    </source>
</evidence>
<dbReference type="KEGG" id="tum:CBW65_12155"/>
<dbReference type="EMBL" id="CP021434">
    <property type="protein sequence ID" value="ARU60871.1"/>
    <property type="molecule type" value="Genomic_DNA"/>
</dbReference>
<dbReference type="EMBL" id="CP021434">
    <property type="protein sequence ID" value="ARU61689.1"/>
    <property type="molecule type" value="Genomic_DNA"/>
</dbReference>
<accession>A0A1Y0IVQ2</accession>
<feature type="domain" description="Transposase IS66 C-terminal" evidence="5">
    <location>
        <begin position="469"/>
        <end position="510"/>
    </location>
</feature>
<dbReference type="Pfam" id="PF13007">
    <property type="entry name" value="LZ_Tnp_IS66"/>
    <property type="match status" value="1"/>
</dbReference>
<evidence type="ECO:0000313" key="8">
    <source>
        <dbReference type="EMBL" id="ARU61670.1"/>
    </source>
</evidence>
<dbReference type="Pfam" id="PF13817">
    <property type="entry name" value="DDE_Tnp_IS66_C"/>
    <property type="match status" value="1"/>
</dbReference>
<keyword evidence="1" id="KW-0175">Coiled coil</keyword>
<evidence type="ECO:0000259" key="4">
    <source>
        <dbReference type="Pfam" id="PF13007"/>
    </source>
</evidence>
<evidence type="ECO:0000259" key="3">
    <source>
        <dbReference type="Pfam" id="PF13005"/>
    </source>
</evidence>
<evidence type="ECO:0000259" key="2">
    <source>
        <dbReference type="Pfam" id="PF03050"/>
    </source>
</evidence>
<dbReference type="OrthoDB" id="9760067at2"/>
<organism evidence="10 12">
    <name type="scientific">Tumebacillus avium</name>
    <dbReference type="NCBI Taxonomy" id="1903704"/>
    <lineage>
        <taxon>Bacteria</taxon>
        <taxon>Bacillati</taxon>
        <taxon>Bacillota</taxon>
        <taxon>Bacilli</taxon>
        <taxon>Bacillales</taxon>
        <taxon>Alicyclobacillaceae</taxon>
        <taxon>Tumebacillus</taxon>
    </lineage>
</organism>
<dbReference type="Pfam" id="PF13005">
    <property type="entry name" value="zf-IS66"/>
    <property type="match status" value="1"/>
</dbReference>